<feature type="transmembrane region" description="Helical" evidence="1">
    <location>
        <begin position="244"/>
        <end position="264"/>
    </location>
</feature>
<protein>
    <submittedName>
        <fullName evidence="2">Uncharacterized protein</fullName>
    </submittedName>
</protein>
<dbReference type="Proteomes" id="UP000273083">
    <property type="component" value="Unassembled WGS sequence"/>
</dbReference>
<evidence type="ECO:0000313" key="2">
    <source>
        <dbReference type="EMBL" id="ROR28628.1"/>
    </source>
</evidence>
<keyword evidence="3" id="KW-1185">Reference proteome</keyword>
<feature type="transmembrane region" description="Helical" evidence="1">
    <location>
        <begin position="83"/>
        <end position="103"/>
    </location>
</feature>
<evidence type="ECO:0000313" key="3">
    <source>
        <dbReference type="Proteomes" id="UP000273083"/>
    </source>
</evidence>
<dbReference type="EMBL" id="RJVG01000004">
    <property type="protein sequence ID" value="ROR28628.1"/>
    <property type="molecule type" value="Genomic_DNA"/>
</dbReference>
<comment type="caution">
    <text evidence="2">The sequence shown here is derived from an EMBL/GenBank/DDBJ whole genome shotgun (WGS) entry which is preliminary data.</text>
</comment>
<feature type="transmembrane region" description="Helical" evidence="1">
    <location>
        <begin position="109"/>
        <end position="125"/>
    </location>
</feature>
<keyword evidence="1" id="KW-1133">Transmembrane helix</keyword>
<keyword evidence="1" id="KW-0812">Transmembrane</keyword>
<reference evidence="2 3" key="1">
    <citation type="submission" date="2018-11" db="EMBL/GenBank/DDBJ databases">
        <title>Genomic Encyclopedia of Type Strains, Phase IV (KMG-IV): sequencing the most valuable type-strain genomes for metagenomic binning, comparative biology and taxonomic classification.</title>
        <authorList>
            <person name="Goeker M."/>
        </authorList>
    </citation>
    <scope>NUCLEOTIDE SEQUENCE [LARGE SCALE GENOMIC DNA]</scope>
    <source>
        <strain evidence="2 3">DSM 26537</strain>
    </source>
</reference>
<keyword evidence="1" id="KW-0472">Membrane</keyword>
<feature type="transmembrane region" description="Helical" evidence="1">
    <location>
        <begin position="51"/>
        <end position="76"/>
    </location>
</feature>
<sequence length="332" mass="37540">MMDLLVLKEKVKAIYQKYGHIIEPVSKFILAVIVFSMINSTLGYDVRLSKIFVVLLLSLLCAFTPISILILLAAALSIGHIYFVSRVLAVMTIVIMFILYFLLLRFTANLSYIVLAIPILYILKIPYVIPILLGLISTPVSIVPMACGVIVYYLFKIIKTVAGIPSETSIEDTLQYYKYVMDMILGNKELLFTIIIFAVVIIITYLIRRQKIDHAFDFAILTGAVINILAFLIVDLSIDVSGQIIIMIIGTIISSGLVYIIQFFRLNLDYTRVENVQFEDDDYYYYVKAVPKINITAPEINVKRINSRKGSDGAHHLMDLIRDDKGSDEDTK</sequence>
<dbReference type="RefSeq" id="WP_123609125.1">
    <property type="nucleotide sequence ID" value="NZ_RJVG01000004.1"/>
</dbReference>
<gene>
    <name evidence="2" type="ORF">EDD66_104215</name>
</gene>
<accession>A0A3N1XQT0</accession>
<feature type="transmembrane region" description="Helical" evidence="1">
    <location>
        <begin position="190"/>
        <end position="207"/>
    </location>
</feature>
<name>A0A3N1XQT0_9FIRM</name>
<dbReference type="OrthoDB" id="1766220at2"/>
<feature type="transmembrane region" description="Helical" evidence="1">
    <location>
        <begin position="219"/>
        <end position="238"/>
    </location>
</feature>
<organism evidence="2 3">
    <name type="scientific">Mobilisporobacter senegalensis</name>
    <dbReference type="NCBI Taxonomy" id="1329262"/>
    <lineage>
        <taxon>Bacteria</taxon>
        <taxon>Bacillati</taxon>
        <taxon>Bacillota</taxon>
        <taxon>Clostridia</taxon>
        <taxon>Lachnospirales</taxon>
        <taxon>Lachnospiraceae</taxon>
        <taxon>Mobilisporobacter</taxon>
    </lineage>
</organism>
<feature type="transmembrane region" description="Helical" evidence="1">
    <location>
        <begin position="21"/>
        <end position="39"/>
    </location>
</feature>
<dbReference type="AlphaFoldDB" id="A0A3N1XQT0"/>
<proteinExistence type="predicted"/>
<evidence type="ECO:0000256" key="1">
    <source>
        <dbReference type="SAM" id="Phobius"/>
    </source>
</evidence>